<gene>
    <name evidence="1" type="ORF">NBRC116591_17990</name>
</gene>
<evidence type="ECO:0000313" key="2">
    <source>
        <dbReference type="Proteomes" id="UP001465153"/>
    </source>
</evidence>
<sequence length="173" mass="20182">MTYEELYPFFVKAASEGGFNHFFGRAGVPSIEQLFSEYHEGSLNLISVRWTEQPNHKAVFVPTLVFRLNSNSREEPDQTKRVASSVILMFQKGSTENFTNKEWDLFFRFYREILPAVFEDKIVRSSITRHPAIFTDSKLLLEIHESTDYEIPERYLEKALSERRSEMGEGVTQ</sequence>
<reference evidence="1 2" key="1">
    <citation type="submission" date="2024-04" db="EMBL/GenBank/DDBJ databases">
        <title>Draft genome sequence of Sessilibacter corallicola NBRC 116591.</title>
        <authorList>
            <person name="Miyakawa T."/>
            <person name="Kusuya Y."/>
            <person name="Miura T."/>
        </authorList>
    </citation>
    <scope>NUCLEOTIDE SEQUENCE [LARGE SCALE GENOMIC DNA]</scope>
    <source>
        <strain evidence="1 2">KU-00831-HH</strain>
    </source>
</reference>
<dbReference type="Proteomes" id="UP001465153">
    <property type="component" value="Unassembled WGS sequence"/>
</dbReference>
<name>A0ABQ0A8M0_9GAMM</name>
<organism evidence="1 2">
    <name type="scientific">Sessilibacter corallicola</name>
    <dbReference type="NCBI Taxonomy" id="2904075"/>
    <lineage>
        <taxon>Bacteria</taxon>
        <taxon>Pseudomonadati</taxon>
        <taxon>Pseudomonadota</taxon>
        <taxon>Gammaproteobacteria</taxon>
        <taxon>Cellvibrionales</taxon>
        <taxon>Cellvibrionaceae</taxon>
        <taxon>Sessilibacter</taxon>
    </lineage>
</organism>
<evidence type="ECO:0000313" key="1">
    <source>
        <dbReference type="EMBL" id="GAA6167988.1"/>
    </source>
</evidence>
<protein>
    <submittedName>
        <fullName evidence="1">Uncharacterized protein</fullName>
    </submittedName>
</protein>
<keyword evidence="2" id="KW-1185">Reference proteome</keyword>
<proteinExistence type="predicted"/>
<accession>A0ABQ0A8M0</accession>
<comment type="caution">
    <text evidence="1">The sequence shown here is derived from an EMBL/GenBank/DDBJ whole genome shotgun (WGS) entry which is preliminary data.</text>
</comment>
<dbReference type="EMBL" id="BAABWN010000005">
    <property type="protein sequence ID" value="GAA6167988.1"/>
    <property type="molecule type" value="Genomic_DNA"/>
</dbReference>